<dbReference type="EMBL" id="FOGT01000004">
    <property type="protein sequence ID" value="SER79875.1"/>
    <property type="molecule type" value="Genomic_DNA"/>
</dbReference>
<evidence type="ECO:0000256" key="1">
    <source>
        <dbReference type="ARBA" id="ARBA00007068"/>
    </source>
</evidence>
<dbReference type="Gene3D" id="3.60.70.12">
    <property type="entry name" value="L-amino peptidase D-ALA esterase/amidase"/>
    <property type="match status" value="1"/>
</dbReference>
<dbReference type="Pfam" id="PF03576">
    <property type="entry name" value="Peptidase_S58"/>
    <property type="match status" value="1"/>
</dbReference>
<dbReference type="Proteomes" id="UP000198571">
    <property type="component" value="Unassembled WGS sequence"/>
</dbReference>
<dbReference type="InterPro" id="IPR016117">
    <property type="entry name" value="ArgJ-like_dom_sf"/>
</dbReference>
<dbReference type="InterPro" id="IPR005321">
    <property type="entry name" value="Peptidase_S58_DmpA"/>
</dbReference>
<keyword evidence="2" id="KW-0378">Hydrolase</keyword>
<sequence length="353" mass="37368">MQKRLRDYGMTIGSLETGPRNKITDVKGVTVGHSTIDDGDIKTGVTAIHPHGGNLFTDKVVGATYVLNGFGKAAGTLQVDELGTIETPILLTNTLSIGEVTNSLITYMLERNEEIGTTTGTVNPLVAECNDMFLNDIRSQAVKKHHVYEALSGASGEFDEGAVGAGTGMKCFGLKGGIGSSSRILSYPHGAYTLGVLVLSNFGQLEHFRMPGIGLAGEKIKAKLDDHMDEGDKGSVIIVVATDLPVESRQLKRIIKRAGVALGRTGSYMGNGSGDIFLGFSTANPVSHHSNGTLQKRETIHEDDIDQAFTAVADAAEEAILNSMLTAKTTTGREGNTLVSLAEFMDELAGNKV</sequence>
<evidence type="ECO:0000313" key="2">
    <source>
        <dbReference type="EMBL" id="SER79875.1"/>
    </source>
</evidence>
<dbReference type="GO" id="GO:0004177">
    <property type="term" value="F:aminopeptidase activity"/>
    <property type="evidence" value="ECO:0007669"/>
    <property type="project" value="UniProtKB-KW"/>
</dbReference>
<dbReference type="SUPFAM" id="SSF56266">
    <property type="entry name" value="DmpA/ArgJ-like"/>
    <property type="match status" value="1"/>
</dbReference>
<name>A0A1H9S5I2_9BACI</name>
<keyword evidence="2" id="KW-0645">Protease</keyword>
<keyword evidence="2" id="KW-0031">Aminopeptidase</keyword>
<accession>A0A1H9S5I2</accession>
<dbReference type="PANTHER" id="PTHR36512">
    <property type="entry name" value="D-AMINOPEPTIDASE"/>
    <property type="match status" value="1"/>
</dbReference>
<comment type="similarity">
    <text evidence="1">Belongs to the peptidase S58 family.</text>
</comment>
<organism evidence="2 3">
    <name type="scientific">Salipaludibacillus aurantiacus</name>
    <dbReference type="NCBI Taxonomy" id="1601833"/>
    <lineage>
        <taxon>Bacteria</taxon>
        <taxon>Bacillati</taxon>
        <taxon>Bacillota</taxon>
        <taxon>Bacilli</taxon>
        <taxon>Bacillales</taxon>
        <taxon>Bacillaceae</taxon>
    </lineage>
</organism>
<dbReference type="STRING" id="1601833.SAMN05518684_10421"/>
<dbReference type="AlphaFoldDB" id="A0A1H9S5I2"/>
<keyword evidence="3" id="KW-1185">Reference proteome</keyword>
<dbReference type="RefSeq" id="WP_245732966.1">
    <property type="nucleotide sequence ID" value="NZ_FOGT01000004.1"/>
</dbReference>
<dbReference type="PANTHER" id="PTHR36512:SF3">
    <property type="entry name" value="BLR5678 PROTEIN"/>
    <property type="match status" value="1"/>
</dbReference>
<proteinExistence type="inferred from homology"/>
<protein>
    <submittedName>
        <fullName evidence="2">D-aminopeptidase</fullName>
    </submittedName>
</protein>
<reference evidence="3" key="1">
    <citation type="submission" date="2016-10" db="EMBL/GenBank/DDBJ databases">
        <authorList>
            <person name="Varghese N."/>
            <person name="Submissions S."/>
        </authorList>
    </citation>
    <scope>NUCLEOTIDE SEQUENCE [LARGE SCALE GENOMIC DNA]</scope>
    <source>
        <strain evidence="3">S9</strain>
    </source>
</reference>
<evidence type="ECO:0000313" key="3">
    <source>
        <dbReference type="Proteomes" id="UP000198571"/>
    </source>
</evidence>
<dbReference type="CDD" id="cd02253">
    <property type="entry name" value="DmpA"/>
    <property type="match status" value="1"/>
</dbReference>
<gene>
    <name evidence="2" type="ORF">SAMN05518684_10421</name>
</gene>